<dbReference type="KEGG" id="salf:SMD44_07968"/>
<gene>
    <name evidence="2" type="ORF">SMD44_07968</name>
</gene>
<dbReference type="EMBL" id="CP021748">
    <property type="protein sequence ID" value="ARX88481.1"/>
    <property type="molecule type" value="Genomic_DNA"/>
</dbReference>
<protein>
    <submittedName>
        <fullName evidence="2">Uncharacterized protein</fullName>
    </submittedName>
</protein>
<sequence length="37" mass="3945">MEASSSPYAPAHRPHMPSSISAPVSRRDAFVALPARP</sequence>
<name>A0A1Z1WPU6_9ACTN</name>
<accession>A0A1Z1WPU6</accession>
<reference evidence="2 3" key="1">
    <citation type="submission" date="2017-05" db="EMBL/GenBank/DDBJ databases">
        <title>Streptomyces alboflavus Genome sequencing and assembly.</title>
        <authorList>
            <person name="Wang Y."/>
            <person name="Du B."/>
            <person name="Ding Y."/>
            <person name="Liu H."/>
            <person name="Hou Q."/>
            <person name="Liu K."/>
            <person name="Wang C."/>
            <person name="Yao L."/>
        </authorList>
    </citation>
    <scope>NUCLEOTIDE SEQUENCE [LARGE SCALE GENOMIC DNA]</scope>
    <source>
        <strain evidence="2 3">MDJK44</strain>
    </source>
</reference>
<feature type="region of interest" description="Disordered" evidence="1">
    <location>
        <begin position="1"/>
        <end position="25"/>
    </location>
</feature>
<evidence type="ECO:0000256" key="1">
    <source>
        <dbReference type="SAM" id="MobiDB-lite"/>
    </source>
</evidence>
<proteinExistence type="predicted"/>
<evidence type="ECO:0000313" key="3">
    <source>
        <dbReference type="Proteomes" id="UP000195880"/>
    </source>
</evidence>
<dbReference type="Proteomes" id="UP000195880">
    <property type="component" value="Chromosome"/>
</dbReference>
<evidence type="ECO:0000313" key="2">
    <source>
        <dbReference type="EMBL" id="ARX88481.1"/>
    </source>
</evidence>
<keyword evidence="3" id="KW-1185">Reference proteome</keyword>
<organism evidence="2 3">
    <name type="scientific">Streptomyces alboflavus</name>
    <dbReference type="NCBI Taxonomy" id="67267"/>
    <lineage>
        <taxon>Bacteria</taxon>
        <taxon>Bacillati</taxon>
        <taxon>Actinomycetota</taxon>
        <taxon>Actinomycetes</taxon>
        <taxon>Kitasatosporales</taxon>
        <taxon>Streptomycetaceae</taxon>
        <taxon>Streptomyces</taxon>
    </lineage>
</organism>
<dbReference type="AlphaFoldDB" id="A0A1Z1WPU6"/>